<sequence length="265" mass="29702">MARVKRPATPPRPAYRPLFDPAVEQPPRSAVDFCWETPVSVCVYYDQALRVLGGDRTAGQGYLLGHPEVAEEVIEAILAAREAGVAAALDTLCREGGYLKVGPHHPRPGRASVGKYLPGQLCITRVPHEYMLGRHPDYEPTADLARLHDHIFIGADGVADEDRQWWPVDHDSLRKPVMQMAAVAHRAALEDVLAARLGVRWSVPPGGREAMYRPPIRQAFRDIVVPDVEDGEPWHPRAYCSWGLWRCRRWNVADELYPNRDPDAS</sequence>
<dbReference type="RefSeq" id="WP_210036687.1">
    <property type="nucleotide sequence ID" value="NZ_JAGINU010000003.1"/>
</dbReference>
<evidence type="ECO:0000313" key="3">
    <source>
        <dbReference type="Proteomes" id="UP001519295"/>
    </source>
</evidence>
<reference evidence="2 3" key="1">
    <citation type="submission" date="2021-03" db="EMBL/GenBank/DDBJ databases">
        <title>Sequencing the genomes of 1000 actinobacteria strains.</title>
        <authorList>
            <person name="Klenk H.-P."/>
        </authorList>
    </citation>
    <scope>NUCLEOTIDE SEQUENCE [LARGE SCALE GENOMIC DNA]</scope>
    <source>
        <strain evidence="2 3">DSM 45256</strain>
    </source>
</reference>
<accession>A0ABS4W5Z0</accession>
<protein>
    <submittedName>
        <fullName evidence="2">Uncharacterized protein</fullName>
    </submittedName>
</protein>
<dbReference type="EMBL" id="JAGINU010000003">
    <property type="protein sequence ID" value="MBP2371538.1"/>
    <property type="molecule type" value="Genomic_DNA"/>
</dbReference>
<name>A0ABS4W5Z0_9PSEU</name>
<comment type="caution">
    <text evidence="2">The sequence shown here is derived from an EMBL/GenBank/DDBJ whole genome shotgun (WGS) entry which is preliminary data.</text>
</comment>
<evidence type="ECO:0000313" key="2">
    <source>
        <dbReference type="EMBL" id="MBP2371538.1"/>
    </source>
</evidence>
<gene>
    <name evidence="2" type="ORF">JOF36_007311</name>
</gene>
<proteinExistence type="predicted"/>
<organism evidence="2 3">
    <name type="scientific">Pseudonocardia parietis</name>
    <dbReference type="NCBI Taxonomy" id="570936"/>
    <lineage>
        <taxon>Bacteria</taxon>
        <taxon>Bacillati</taxon>
        <taxon>Actinomycetota</taxon>
        <taxon>Actinomycetes</taxon>
        <taxon>Pseudonocardiales</taxon>
        <taxon>Pseudonocardiaceae</taxon>
        <taxon>Pseudonocardia</taxon>
    </lineage>
</organism>
<keyword evidence="3" id="KW-1185">Reference proteome</keyword>
<evidence type="ECO:0000256" key="1">
    <source>
        <dbReference type="SAM" id="MobiDB-lite"/>
    </source>
</evidence>
<feature type="region of interest" description="Disordered" evidence="1">
    <location>
        <begin position="1"/>
        <end position="21"/>
    </location>
</feature>
<dbReference type="Proteomes" id="UP001519295">
    <property type="component" value="Unassembled WGS sequence"/>
</dbReference>